<evidence type="ECO:0000313" key="4">
    <source>
        <dbReference type="EMBL" id="OEO32827.1"/>
    </source>
</evidence>
<comment type="caution">
    <text evidence="4">The sequence shown here is derived from an EMBL/GenBank/DDBJ whole genome shotgun (WGS) entry which is preliminary data.</text>
</comment>
<dbReference type="InterPro" id="IPR029058">
    <property type="entry name" value="AB_hydrolase_fold"/>
</dbReference>
<organism evidence="4 5">
    <name type="scientific">Devosia insulae DS-56</name>
    <dbReference type="NCBI Taxonomy" id="1116389"/>
    <lineage>
        <taxon>Bacteria</taxon>
        <taxon>Pseudomonadati</taxon>
        <taxon>Pseudomonadota</taxon>
        <taxon>Alphaproteobacteria</taxon>
        <taxon>Hyphomicrobiales</taxon>
        <taxon>Devosiaceae</taxon>
        <taxon>Devosia</taxon>
    </lineage>
</organism>
<keyword evidence="1" id="KW-0378">Hydrolase</keyword>
<feature type="signal peptide" evidence="2">
    <location>
        <begin position="1"/>
        <end position="27"/>
    </location>
</feature>
<dbReference type="Pfam" id="PF20434">
    <property type="entry name" value="BD-FAE"/>
    <property type="match status" value="1"/>
</dbReference>
<protein>
    <recommendedName>
        <fullName evidence="3">BD-FAE-like domain-containing protein</fullName>
    </recommendedName>
</protein>
<dbReference type="PANTHER" id="PTHR48081:SF33">
    <property type="entry name" value="KYNURENINE FORMAMIDASE"/>
    <property type="match status" value="1"/>
</dbReference>
<evidence type="ECO:0000256" key="2">
    <source>
        <dbReference type="SAM" id="SignalP"/>
    </source>
</evidence>
<keyword evidence="2" id="KW-0732">Signal</keyword>
<dbReference type="AlphaFoldDB" id="A0A1E5XW61"/>
<dbReference type="PANTHER" id="PTHR48081">
    <property type="entry name" value="AB HYDROLASE SUPERFAMILY PROTEIN C4A8.06C"/>
    <property type="match status" value="1"/>
</dbReference>
<name>A0A1E5XW61_9HYPH</name>
<feature type="domain" description="BD-FAE-like" evidence="3">
    <location>
        <begin position="61"/>
        <end position="247"/>
    </location>
</feature>
<keyword evidence="5" id="KW-1185">Reference proteome</keyword>
<dbReference type="InterPro" id="IPR049492">
    <property type="entry name" value="BD-FAE-like_dom"/>
</dbReference>
<dbReference type="OrthoDB" id="9771666at2"/>
<feature type="chain" id="PRO_5009190599" description="BD-FAE-like domain-containing protein" evidence="2">
    <location>
        <begin position="28"/>
        <end position="334"/>
    </location>
</feature>
<dbReference type="GO" id="GO:0016787">
    <property type="term" value="F:hydrolase activity"/>
    <property type="evidence" value="ECO:0007669"/>
    <property type="project" value="UniProtKB-KW"/>
</dbReference>
<dbReference type="RefSeq" id="WP_069908025.1">
    <property type="nucleotide sequence ID" value="NZ_LAJE02000052.1"/>
</dbReference>
<dbReference type="SUPFAM" id="SSF53474">
    <property type="entry name" value="alpha/beta-Hydrolases"/>
    <property type="match status" value="1"/>
</dbReference>
<gene>
    <name evidence="4" type="ORF">VW23_009580</name>
</gene>
<dbReference type="Gene3D" id="3.40.50.1820">
    <property type="entry name" value="alpha/beta hydrolase"/>
    <property type="match status" value="1"/>
</dbReference>
<evidence type="ECO:0000313" key="5">
    <source>
        <dbReference type="Proteomes" id="UP000095463"/>
    </source>
</evidence>
<dbReference type="Proteomes" id="UP000095463">
    <property type="component" value="Unassembled WGS sequence"/>
</dbReference>
<dbReference type="InterPro" id="IPR050300">
    <property type="entry name" value="GDXG_lipolytic_enzyme"/>
</dbReference>
<dbReference type="EMBL" id="LAJE02000052">
    <property type="protein sequence ID" value="OEO32827.1"/>
    <property type="molecule type" value="Genomic_DNA"/>
</dbReference>
<evidence type="ECO:0000256" key="1">
    <source>
        <dbReference type="ARBA" id="ARBA00022801"/>
    </source>
</evidence>
<evidence type="ECO:0000259" key="3">
    <source>
        <dbReference type="Pfam" id="PF20434"/>
    </source>
</evidence>
<reference evidence="4 5" key="1">
    <citation type="journal article" date="2015" name="Genome Announc.">
        <title>Genome Assemblies of Three Soil-Associated Devosia species: D. insulae, D. limi, and D. soli.</title>
        <authorList>
            <person name="Hassan Y.I."/>
            <person name="Lepp D."/>
            <person name="Zhou T."/>
        </authorList>
    </citation>
    <scope>NUCLEOTIDE SEQUENCE [LARGE SCALE GENOMIC DNA]</scope>
    <source>
        <strain evidence="4 5">DS-56</strain>
    </source>
</reference>
<sequence length="334" mass="37029">MTRIFSTALRFALALSLLVASVLPTLAQVTIFSPFNIAEAMDQGVKKVADIPYADGQRKKLDIYRPEKIDGTAPVVMFIYGGSWRAGDKFEYEFAGRALAAAGFVTVIADYRLWPEVKYPDFLEDCAQAMRWIQDNIALYDGDPNRFFVAGHSAGAYNAVMLGLDSSFRRDYDVTMPIRAIAGISGPYNFYPFEYDQVRDTFGPAPSPEGTQPINLVTSDAPPIFLASGTSDPIVRVQNSEALAKKLREQGIWVTEKYYPGFGHLEPVIALGAMMRFRMPILNDMVEFFQTFGAFPSGTPRPVFTPDPPESNMTAVIEKMDDVLAPIDGGRRNE</sequence>
<accession>A0A1E5XW61</accession>
<proteinExistence type="predicted"/>